<keyword evidence="3" id="KW-1003">Cell membrane</keyword>
<dbReference type="GO" id="GO:0005886">
    <property type="term" value="C:plasma membrane"/>
    <property type="evidence" value="ECO:0007669"/>
    <property type="project" value="UniProtKB-SubCell"/>
</dbReference>
<sequence length="210" mass="22766">MIQEMSAQLHTILAVMEAIAVFSCAISGFAEARKQHLDPVGAFVLAFATAFGGGTLRDVLLDHRPFYWVQHQWYTVIILVLSLSTSGVMKLVSRVATERVLLITDAIGLGFFSASGTSLALQTDMSALMSVMMGVITGVGGGVIRDILCNEVPLVLRDTRPYAICAFVGGWIYIALTYVDLDPLYTLSISALSVIFVRLITVAFDVRLKS</sequence>
<evidence type="ECO:0000313" key="10">
    <source>
        <dbReference type="EMBL" id="VVE67856.1"/>
    </source>
</evidence>
<gene>
    <name evidence="9" type="primary">yicG_2</name>
    <name evidence="9" type="ORF">NCTC13160_04190</name>
    <name evidence="10" type="ORF">PPN31119_02735</name>
</gene>
<dbReference type="EMBL" id="CABPSO010000008">
    <property type="protein sequence ID" value="VVE67856.1"/>
    <property type="molecule type" value="Genomic_DNA"/>
</dbReference>
<feature type="transmembrane region" description="Helical" evidence="7">
    <location>
        <begin position="127"/>
        <end position="148"/>
    </location>
</feature>
<organism evidence="9 11">
    <name type="scientific">Pandoraea pnomenusa</name>
    <dbReference type="NCBI Taxonomy" id="93220"/>
    <lineage>
        <taxon>Bacteria</taxon>
        <taxon>Pseudomonadati</taxon>
        <taxon>Pseudomonadota</taxon>
        <taxon>Betaproteobacteria</taxon>
        <taxon>Burkholderiales</taxon>
        <taxon>Burkholderiaceae</taxon>
        <taxon>Pandoraea</taxon>
    </lineage>
</organism>
<evidence type="ECO:0000256" key="2">
    <source>
        <dbReference type="ARBA" id="ARBA00008193"/>
    </source>
</evidence>
<feature type="transmembrane region" description="Helical" evidence="7">
    <location>
        <begin position="100"/>
        <end position="121"/>
    </location>
</feature>
<dbReference type="PANTHER" id="PTHR30506:SF3">
    <property type="entry name" value="UPF0126 INNER MEMBRANE PROTEIN YADS-RELATED"/>
    <property type="match status" value="1"/>
</dbReference>
<dbReference type="EMBL" id="UGSG01000001">
    <property type="protein sequence ID" value="SUA81303.1"/>
    <property type="molecule type" value="Genomic_DNA"/>
</dbReference>
<dbReference type="Proteomes" id="UP000361468">
    <property type="component" value="Unassembled WGS sequence"/>
</dbReference>
<evidence type="ECO:0000313" key="12">
    <source>
        <dbReference type="Proteomes" id="UP000361468"/>
    </source>
</evidence>
<keyword evidence="6 7" id="KW-0472">Membrane</keyword>
<evidence type="ECO:0000256" key="1">
    <source>
        <dbReference type="ARBA" id="ARBA00004651"/>
    </source>
</evidence>
<evidence type="ECO:0000313" key="11">
    <source>
        <dbReference type="Proteomes" id="UP000254573"/>
    </source>
</evidence>
<proteinExistence type="inferred from homology"/>
<feature type="transmembrane region" description="Helical" evidence="7">
    <location>
        <begin position="42"/>
        <end position="61"/>
    </location>
</feature>
<dbReference type="Pfam" id="PF03458">
    <property type="entry name" value="Gly_transporter"/>
    <property type="match status" value="2"/>
</dbReference>
<name>A0A378YWZ6_9BURK</name>
<dbReference type="InterPro" id="IPR005115">
    <property type="entry name" value="Gly_transporter"/>
</dbReference>
<evidence type="ECO:0000313" key="9">
    <source>
        <dbReference type="EMBL" id="SUA81303.1"/>
    </source>
</evidence>
<feature type="transmembrane region" description="Helical" evidence="7">
    <location>
        <begin position="185"/>
        <end position="204"/>
    </location>
</feature>
<evidence type="ECO:0000256" key="5">
    <source>
        <dbReference type="ARBA" id="ARBA00022989"/>
    </source>
</evidence>
<feature type="domain" description="Glycine transporter" evidence="8">
    <location>
        <begin position="103"/>
        <end position="176"/>
    </location>
</feature>
<feature type="transmembrane region" description="Helical" evidence="7">
    <location>
        <begin position="160"/>
        <end position="179"/>
    </location>
</feature>
<protein>
    <submittedName>
        <fullName evidence="9">Predicted membrane protein</fullName>
    </submittedName>
    <submittedName>
        <fullName evidence="10">Trimeric intracellular cation channel family protein</fullName>
    </submittedName>
</protein>
<dbReference type="Proteomes" id="UP000254573">
    <property type="component" value="Unassembled WGS sequence"/>
</dbReference>
<keyword evidence="4 7" id="KW-0812">Transmembrane</keyword>
<keyword evidence="5 7" id="KW-1133">Transmembrane helix</keyword>
<evidence type="ECO:0000256" key="3">
    <source>
        <dbReference type="ARBA" id="ARBA00022475"/>
    </source>
</evidence>
<evidence type="ECO:0000259" key="8">
    <source>
        <dbReference type="Pfam" id="PF03458"/>
    </source>
</evidence>
<feature type="transmembrane region" description="Helical" evidence="7">
    <location>
        <begin position="12"/>
        <end position="30"/>
    </location>
</feature>
<reference evidence="10 12" key="2">
    <citation type="submission" date="2019-08" db="EMBL/GenBank/DDBJ databases">
        <authorList>
            <person name="Peeters C."/>
        </authorList>
    </citation>
    <scope>NUCLEOTIDE SEQUENCE [LARGE SCALE GENOMIC DNA]</scope>
    <source>
        <strain evidence="10 12">LMG 31119</strain>
    </source>
</reference>
<evidence type="ECO:0000256" key="4">
    <source>
        <dbReference type="ARBA" id="ARBA00022692"/>
    </source>
</evidence>
<dbReference type="AlphaFoldDB" id="A0A378YWZ6"/>
<comment type="similarity">
    <text evidence="2">Belongs to the UPF0126 family.</text>
</comment>
<feature type="domain" description="Glycine transporter" evidence="8">
    <location>
        <begin position="15"/>
        <end position="85"/>
    </location>
</feature>
<reference evidence="9 11" key="1">
    <citation type="submission" date="2018-06" db="EMBL/GenBank/DDBJ databases">
        <authorList>
            <consortium name="Pathogen Informatics"/>
            <person name="Doyle S."/>
        </authorList>
    </citation>
    <scope>NUCLEOTIDE SEQUENCE [LARGE SCALE GENOMIC DNA]</scope>
    <source>
        <strain evidence="9 11">NCTC13160</strain>
    </source>
</reference>
<dbReference type="PANTHER" id="PTHR30506">
    <property type="entry name" value="INNER MEMBRANE PROTEIN"/>
    <property type="match status" value="1"/>
</dbReference>
<accession>A0A378YWZ6</accession>
<feature type="transmembrane region" description="Helical" evidence="7">
    <location>
        <begin position="73"/>
        <end position="93"/>
    </location>
</feature>
<keyword evidence="12" id="KW-1185">Reference proteome</keyword>
<comment type="subcellular location">
    <subcellularLocation>
        <location evidence="1">Cell membrane</location>
        <topology evidence="1">Multi-pass membrane protein</topology>
    </subcellularLocation>
</comment>
<evidence type="ECO:0000256" key="7">
    <source>
        <dbReference type="SAM" id="Phobius"/>
    </source>
</evidence>
<evidence type="ECO:0000256" key="6">
    <source>
        <dbReference type="ARBA" id="ARBA00023136"/>
    </source>
</evidence>